<feature type="region of interest" description="Disordered" evidence="1">
    <location>
        <begin position="78"/>
        <end position="98"/>
    </location>
</feature>
<accession>A0A546Y8Q1</accession>
<dbReference type="Proteomes" id="UP000317023">
    <property type="component" value="Unassembled WGS sequence"/>
</dbReference>
<feature type="compositionally biased region" description="Low complexity" evidence="1">
    <location>
        <begin position="78"/>
        <end position="94"/>
    </location>
</feature>
<evidence type="ECO:0000256" key="1">
    <source>
        <dbReference type="SAM" id="MobiDB-lite"/>
    </source>
</evidence>
<evidence type="ECO:0000313" key="3">
    <source>
        <dbReference type="Proteomes" id="UP000317023"/>
    </source>
</evidence>
<dbReference type="EMBL" id="SGOE01000001">
    <property type="protein sequence ID" value="TRB09377.1"/>
    <property type="molecule type" value="Genomic_DNA"/>
</dbReference>
<proteinExistence type="predicted"/>
<gene>
    <name evidence="2" type="ORF">EXN61_05825</name>
</gene>
<organism evidence="2 3">
    <name type="scientific">Agrobacterium tumefaciens</name>
    <dbReference type="NCBI Taxonomy" id="358"/>
    <lineage>
        <taxon>Bacteria</taxon>
        <taxon>Pseudomonadati</taxon>
        <taxon>Pseudomonadota</taxon>
        <taxon>Alphaproteobacteria</taxon>
        <taxon>Hyphomicrobiales</taxon>
        <taxon>Rhizobiaceae</taxon>
        <taxon>Rhizobium/Agrobacterium group</taxon>
        <taxon>Agrobacterium</taxon>
        <taxon>Agrobacterium tumefaciens complex</taxon>
    </lineage>
</organism>
<sequence>MRIGPDHGNIDAMVSSIDLSTRLTATKLALKAIREQEDNSAATSSSSSRSSLLGTYGLDTSSSSTNTRLTQLLAQYAQSSSEETASETTEQTSSGDITQAGFMKDLKAMLEDLSKDPAKAPQAKAMLDALAAGTLTVSDPSEGAQVLAWDVKSDSKTTSKPATEITTTGWSDFLKDHLKRDGSAYAKTASGAYVDSISGDNAFFGSVGSRYYYLTWPQPKTGTLTV</sequence>
<name>A0A546Y8Q1_AGRTU</name>
<protein>
    <submittedName>
        <fullName evidence="2">Uncharacterized protein</fullName>
    </submittedName>
</protein>
<evidence type="ECO:0000313" key="2">
    <source>
        <dbReference type="EMBL" id="TRB09377.1"/>
    </source>
</evidence>
<comment type="caution">
    <text evidence="2">The sequence shown here is derived from an EMBL/GenBank/DDBJ whole genome shotgun (WGS) entry which is preliminary data.</text>
</comment>
<dbReference type="AlphaFoldDB" id="A0A546Y8Q1"/>
<reference evidence="2 3" key="1">
    <citation type="journal article" date="2019" name="Appl. Microbiol. Biotechnol.">
        <title>Differential efficiency of wild type rhizogenic strains for rol gene transformation of plants.</title>
        <authorList>
            <person name="Desmet S."/>
            <person name="De Keyser E."/>
            <person name="Van Vaerenbergh J."/>
            <person name="Baeyen S."/>
            <person name="Van Huylenbroeck J."/>
            <person name="Geelen D."/>
            <person name="Dhooghe E."/>
        </authorList>
    </citation>
    <scope>NUCLEOTIDE SEQUENCE [LARGE SCALE GENOMIC DNA]</scope>
    <source>
        <strain evidence="2 3">MAFF210266</strain>
    </source>
</reference>